<accession>A0A5C7GDM0</accession>
<evidence type="ECO:0000313" key="2">
    <source>
        <dbReference type="Proteomes" id="UP000321080"/>
    </source>
</evidence>
<evidence type="ECO:0000313" key="1">
    <source>
        <dbReference type="EMBL" id="TXG34744.1"/>
    </source>
</evidence>
<dbReference type="Proteomes" id="UP000321080">
    <property type="component" value="Unassembled WGS sequence"/>
</dbReference>
<dbReference type="SUPFAM" id="SSF103247">
    <property type="entry name" value="TT1751-like"/>
    <property type="match status" value="1"/>
</dbReference>
<dbReference type="RefSeq" id="WP_147769936.1">
    <property type="nucleotide sequence ID" value="NZ_VRKQ01000021.1"/>
</dbReference>
<dbReference type="InterPro" id="IPR035923">
    <property type="entry name" value="TT1751-like_sf"/>
</dbReference>
<dbReference type="OrthoDB" id="9814711at2"/>
<protein>
    <recommendedName>
        <fullName evidence="3">DUF302 domain-containing protein</fullName>
    </recommendedName>
</protein>
<comment type="caution">
    <text evidence="1">The sequence shown here is derived from an EMBL/GenBank/DDBJ whole genome shotgun (WGS) entry which is preliminary data.</text>
</comment>
<dbReference type="AlphaFoldDB" id="A0A5C7GDM0"/>
<sequence>MKTLILSTIILFFLSLNVLAQELNPYIKITESTESMQELSDKIISALKDNSFTVLGDYNPSNKSSLKVIAFTRNDLSNNAVKVLDRGALAAILKVGLVKKDNKVTISYTNPDYILRAYLGDNYNTYSDSFKKISTDLKRTFSTIGSDFVPFGGGIKEDKLKKYHYKIMMPYFSDPVELNEFSSFEEGLKTIEHALASEKGNTKMVYKLIYNNAKVAVFGVGLLNKEDGESHFLPKIGEDHVAALPYEIILQDNIVTMLHGKYRLALHWPELTMGTFMKIMSTPGDIEDTLEALCVN</sequence>
<reference evidence="1 2" key="1">
    <citation type="submission" date="2019-08" db="EMBL/GenBank/DDBJ databases">
        <title>Seonamhaeicola sediminis sp. nov., isolated from marine sediment.</title>
        <authorList>
            <person name="Cao W.R."/>
        </authorList>
    </citation>
    <scope>NUCLEOTIDE SEQUENCE [LARGE SCALE GENOMIC DNA]</scope>
    <source>
        <strain evidence="1 2">1505</strain>
    </source>
</reference>
<keyword evidence="2" id="KW-1185">Reference proteome</keyword>
<dbReference type="EMBL" id="VRKQ01000021">
    <property type="protein sequence ID" value="TXG34744.1"/>
    <property type="molecule type" value="Genomic_DNA"/>
</dbReference>
<organism evidence="1 2">
    <name type="scientific">Seonamhaeicola maritimus</name>
    <dbReference type="NCBI Taxonomy" id="2591822"/>
    <lineage>
        <taxon>Bacteria</taxon>
        <taxon>Pseudomonadati</taxon>
        <taxon>Bacteroidota</taxon>
        <taxon>Flavobacteriia</taxon>
        <taxon>Flavobacteriales</taxon>
        <taxon>Flavobacteriaceae</taxon>
    </lineage>
</organism>
<proteinExistence type="predicted"/>
<gene>
    <name evidence="1" type="ORF">FUA22_17705</name>
</gene>
<name>A0A5C7GDM0_9FLAO</name>
<dbReference type="Gene3D" id="3.30.310.70">
    <property type="entry name" value="TT1751-like domain"/>
    <property type="match status" value="1"/>
</dbReference>
<evidence type="ECO:0008006" key="3">
    <source>
        <dbReference type="Google" id="ProtNLM"/>
    </source>
</evidence>